<protein>
    <recommendedName>
        <fullName evidence="1">Reverse transcriptase domain-containing protein</fullName>
    </recommendedName>
</protein>
<organism evidence="2 3">
    <name type="scientific">Spinacia oleracea</name>
    <name type="common">Spinach</name>
    <dbReference type="NCBI Taxonomy" id="3562"/>
    <lineage>
        <taxon>Eukaryota</taxon>
        <taxon>Viridiplantae</taxon>
        <taxon>Streptophyta</taxon>
        <taxon>Embryophyta</taxon>
        <taxon>Tracheophyta</taxon>
        <taxon>Spermatophyta</taxon>
        <taxon>Magnoliopsida</taxon>
        <taxon>eudicotyledons</taxon>
        <taxon>Gunneridae</taxon>
        <taxon>Pentapetalae</taxon>
        <taxon>Caryophyllales</taxon>
        <taxon>Chenopodiaceae</taxon>
        <taxon>Chenopodioideae</taxon>
        <taxon>Anserineae</taxon>
        <taxon>Spinacia</taxon>
    </lineage>
</organism>
<keyword evidence="2" id="KW-1185">Reference proteome</keyword>
<dbReference type="InterPro" id="IPR026960">
    <property type="entry name" value="RVT-Znf"/>
</dbReference>
<dbReference type="Gene3D" id="3.60.10.10">
    <property type="entry name" value="Endonuclease/exonuclease/phosphatase"/>
    <property type="match status" value="1"/>
</dbReference>
<dbReference type="InterPro" id="IPR043502">
    <property type="entry name" value="DNA/RNA_pol_sf"/>
</dbReference>
<name>A0ABM3QQ14_SPIOL</name>
<evidence type="ECO:0000313" key="3">
    <source>
        <dbReference type="RefSeq" id="XP_056685457.1"/>
    </source>
</evidence>
<sequence length="1155" mass="131274">MEGYVRRVWRNQKVDKVSMVKKRGIPVDMNMEKEEIRVVPIWVQLKLNFKYWGEKSLFKIVQQIGTPIKRDQATANRDKIYCQMVGHVAADCRKGGVRRRWVQKTTQPVVQPVTKPTVTEPEVDQEGFQRALKPIRVRSSPVVPTQIVNSYGVLTEQDQIGDTLVGLAGGEVVLQVKYGVGLVGLLEHKVKGANLGTLYQRSIFAYLVAPISGKPSFHCTFIYAFNTSVQRKELWRDLKAIKVLGPWILCGDLNCVMSADERVGSIVRKAEVEEIVDCMQECGMNDIKCVGNLFTWNNKQQGAARVFSKLDRIMGNVAWQNVYSSAEVCFMSEGQYDHCPSLLTVLPGVVVGKKPFKYFTMWKNSLVFQDSVSAPWNTTFVGSKMYIVTRKLKRVKSILKELNRVGFSDIQAAELSAYQTMLSAQEAMHHNPNDQELADQELLATNEYRIKHKAYLEFLKQKAKADWIKSGDENTALFHQSIKSRNVQNQVYTIHDMNGEWKDDPVAVSDDFVSYCKSLLGTTHVQRKSVIQQVVQVGPVCSGDHKAILSAPYTAEEVKEALFSIKGDKAPGPDGFGSHFYRDEWQVVGVDVTDAVLDVLHFGNLLKEVNHTAITLIPKTKCPRNVSDFRPISCSNTLYKCITKVLCGRLRRVLPDLILENQGGFVHGRFIVHNIMVVQDLVRQCGRKSVKPSCLMKIDLQKAYDTVDWDFLKEMLVCLEFPDQFIKLVMECVTTPMFSLMINGSMQGFFKSNRGLRQGDPMSPLLFVICMEYLSRVLQKMSGLQHFQYHPRCGQLQLTHLCFADDLILCCKGDFPSIYLLLQAFKLFSDSSGLQANKAKSSIYCYGMPENVVKRVLEVSGFSRSSLPFQHLGVPISSKRISAAQCGVLVEKMTARIRIWSFRNLSYTARDQLINSVLMSLHMYWAQIYILPKCVLNVLLWNVANIGKYVWSLATNQVNVWTKWVTSMYLKDGYSVKQVYDKLVGSKPKVHWDNMVWNRLSTPKHRFICWLAVQQRLQTTAKLASIGVSSSSDCLLCGQGIENHDHLFFSCPFSSRCLAELKIWLGIQLPVCNLQQLIKKIGCSKHSKFRKQVIFAGMAASVYTIWKSRNDSFWNGVVPTVQHFVSRLKQIVRSRIYMVMPKSISRRDSQWFLTL</sequence>
<dbReference type="InterPro" id="IPR036691">
    <property type="entry name" value="Endo/exonu/phosph_ase_sf"/>
</dbReference>
<evidence type="ECO:0000259" key="1">
    <source>
        <dbReference type="PROSITE" id="PS50878"/>
    </source>
</evidence>
<dbReference type="Proteomes" id="UP000813463">
    <property type="component" value="Chromosome 5"/>
</dbReference>
<feature type="domain" description="Reverse transcriptase" evidence="1">
    <location>
        <begin position="598"/>
        <end position="876"/>
    </location>
</feature>
<dbReference type="PROSITE" id="PS50878">
    <property type="entry name" value="RT_POL"/>
    <property type="match status" value="1"/>
</dbReference>
<dbReference type="RefSeq" id="XP_056685457.1">
    <property type="nucleotide sequence ID" value="XM_056829479.1"/>
</dbReference>
<dbReference type="Pfam" id="PF00078">
    <property type="entry name" value="RVT_1"/>
    <property type="match status" value="1"/>
</dbReference>
<dbReference type="CDD" id="cd01650">
    <property type="entry name" value="RT_nLTR_like"/>
    <property type="match status" value="1"/>
</dbReference>
<dbReference type="SUPFAM" id="SSF56219">
    <property type="entry name" value="DNase I-like"/>
    <property type="match status" value="1"/>
</dbReference>
<reference evidence="3" key="2">
    <citation type="submission" date="2025-08" db="UniProtKB">
        <authorList>
            <consortium name="RefSeq"/>
        </authorList>
    </citation>
    <scope>IDENTIFICATION</scope>
    <source>
        <tissue evidence="3">Leaf</tissue>
    </source>
</reference>
<gene>
    <name evidence="3" type="primary">LOC110776532</name>
</gene>
<dbReference type="SUPFAM" id="SSF56672">
    <property type="entry name" value="DNA/RNA polymerases"/>
    <property type="match status" value="1"/>
</dbReference>
<proteinExistence type="predicted"/>
<dbReference type="Pfam" id="PF13966">
    <property type="entry name" value="zf-RVT"/>
    <property type="match status" value="1"/>
</dbReference>
<evidence type="ECO:0000313" key="2">
    <source>
        <dbReference type="Proteomes" id="UP000813463"/>
    </source>
</evidence>
<dbReference type="GeneID" id="110776532"/>
<dbReference type="InterPro" id="IPR000477">
    <property type="entry name" value="RT_dom"/>
</dbReference>
<dbReference type="PANTHER" id="PTHR33116">
    <property type="entry name" value="REVERSE TRANSCRIPTASE ZINC-BINDING DOMAIN-CONTAINING PROTEIN-RELATED-RELATED"/>
    <property type="match status" value="1"/>
</dbReference>
<accession>A0ABM3QQ14</accession>
<reference evidence="2" key="1">
    <citation type="journal article" date="2021" name="Nat. Commun.">
        <title>Genomic analyses provide insights into spinach domestication and the genetic basis of agronomic traits.</title>
        <authorList>
            <person name="Cai X."/>
            <person name="Sun X."/>
            <person name="Xu C."/>
            <person name="Sun H."/>
            <person name="Wang X."/>
            <person name="Ge C."/>
            <person name="Zhang Z."/>
            <person name="Wang Q."/>
            <person name="Fei Z."/>
            <person name="Jiao C."/>
            <person name="Wang Q."/>
        </authorList>
    </citation>
    <scope>NUCLEOTIDE SEQUENCE [LARGE SCALE GENOMIC DNA]</scope>
    <source>
        <strain evidence="2">cv. Varoflay</strain>
    </source>
</reference>
<dbReference type="PANTHER" id="PTHR33116:SF84">
    <property type="entry name" value="RNA-DIRECTED DNA POLYMERASE"/>
    <property type="match status" value="1"/>
</dbReference>